<dbReference type="Proteomes" id="UP000261340">
    <property type="component" value="Unplaced"/>
</dbReference>
<dbReference type="Ensembl" id="ENSACIT00000001024.1">
    <property type="protein sequence ID" value="ENSACIP00000000978.1"/>
    <property type="gene ID" value="ENSACIG00000000844.1"/>
</dbReference>
<keyword evidence="2" id="KW-1185">Reference proteome</keyword>
<proteinExistence type="predicted"/>
<evidence type="ECO:0000313" key="1">
    <source>
        <dbReference type="Ensembl" id="ENSACIP00000000978.1"/>
    </source>
</evidence>
<name>A0A3Q0QS79_AMPCI</name>
<evidence type="ECO:0000313" key="2">
    <source>
        <dbReference type="Proteomes" id="UP000261340"/>
    </source>
</evidence>
<dbReference type="AlphaFoldDB" id="A0A3Q0QS79"/>
<protein>
    <submittedName>
        <fullName evidence="1">Uncharacterized protein</fullName>
    </submittedName>
</protein>
<sequence length="91" mass="9977">MCVCPLTRAALHVFPLERLTALYRAAAAERTKQDSESTCSSSTHLIRGGLTYSRTATGLVPPEADVKHWSNQTLRVKLGFKLFLACIISKA</sequence>
<accession>A0A3Q0QS79</accession>
<reference evidence="1" key="2">
    <citation type="submission" date="2025-09" db="UniProtKB">
        <authorList>
            <consortium name="Ensembl"/>
        </authorList>
    </citation>
    <scope>IDENTIFICATION</scope>
</reference>
<reference evidence="1" key="1">
    <citation type="submission" date="2025-08" db="UniProtKB">
        <authorList>
            <consortium name="Ensembl"/>
        </authorList>
    </citation>
    <scope>IDENTIFICATION</scope>
</reference>
<organism evidence="1 2">
    <name type="scientific">Amphilophus citrinellus</name>
    <name type="common">Midas cichlid</name>
    <name type="synonym">Cichlasoma citrinellum</name>
    <dbReference type="NCBI Taxonomy" id="61819"/>
    <lineage>
        <taxon>Eukaryota</taxon>
        <taxon>Metazoa</taxon>
        <taxon>Chordata</taxon>
        <taxon>Craniata</taxon>
        <taxon>Vertebrata</taxon>
        <taxon>Euteleostomi</taxon>
        <taxon>Actinopterygii</taxon>
        <taxon>Neopterygii</taxon>
        <taxon>Teleostei</taxon>
        <taxon>Neoteleostei</taxon>
        <taxon>Acanthomorphata</taxon>
        <taxon>Ovalentaria</taxon>
        <taxon>Cichlomorphae</taxon>
        <taxon>Cichliformes</taxon>
        <taxon>Cichlidae</taxon>
        <taxon>New World cichlids</taxon>
        <taxon>Cichlasomatinae</taxon>
        <taxon>Heroini</taxon>
        <taxon>Amphilophus</taxon>
    </lineage>
</organism>